<reference evidence="2" key="1">
    <citation type="submission" date="2016-10" db="EMBL/GenBank/DDBJ databases">
        <authorList>
            <person name="Varghese N."/>
            <person name="Submissions S."/>
        </authorList>
    </citation>
    <scope>NUCLEOTIDE SEQUENCE [LARGE SCALE GENOMIC DNA]</scope>
    <source>
        <strain evidence="2">DSM 45419</strain>
    </source>
</reference>
<dbReference type="GO" id="GO:0006355">
    <property type="term" value="P:regulation of DNA-templated transcription"/>
    <property type="evidence" value="ECO:0007669"/>
    <property type="project" value="InterPro"/>
</dbReference>
<dbReference type="Gene3D" id="1.10.10.10">
    <property type="entry name" value="Winged helix-like DNA-binding domain superfamily/Winged helix DNA-binding domain"/>
    <property type="match status" value="1"/>
</dbReference>
<dbReference type="SUPFAM" id="SSF46894">
    <property type="entry name" value="C-terminal effector domain of the bipartite response regulators"/>
    <property type="match status" value="1"/>
</dbReference>
<dbReference type="InterPro" id="IPR036388">
    <property type="entry name" value="WH-like_DNA-bd_sf"/>
</dbReference>
<protein>
    <submittedName>
        <fullName evidence="1">DNA-binding transcriptional regulator, CsgD family</fullName>
    </submittedName>
</protein>
<accession>A0A1G9ZEB8</accession>
<dbReference type="RefSeq" id="WP_091223204.1">
    <property type="nucleotide sequence ID" value="NZ_FNHE01000013.1"/>
</dbReference>
<dbReference type="OrthoDB" id="3171335at2"/>
<dbReference type="Proteomes" id="UP000198680">
    <property type="component" value="Unassembled WGS sequence"/>
</dbReference>
<proteinExistence type="predicted"/>
<evidence type="ECO:0000313" key="2">
    <source>
        <dbReference type="Proteomes" id="UP000198680"/>
    </source>
</evidence>
<sequence length="182" mass="19315">MPQRDDDTTLRVAVVAAAPPDRAALTAALEGVPGLEVVAWADSAGALVVLGTRADVCLCDRAPTAGQTALLADRGCQVVVLEPGTDPVGTLRRVRAGHRPGTTPVRPRLAPRQLEVLLAYVSTNDVQSAVARSLGMDTETLKTHLRRIRAKYADAGRPAPTRRDLYVRAIEDGLLPPPSSCR</sequence>
<dbReference type="GO" id="GO:0003677">
    <property type="term" value="F:DNA binding"/>
    <property type="evidence" value="ECO:0007669"/>
    <property type="project" value="UniProtKB-KW"/>
</dbReference>
<evidence type="ECO:0000313" key="1">
    <source>
        <dbReference type="EMBL" id="SDN19780.1"/>
    </source>
</evidence>
<dbReference type="STRING" id="1137991.SAMN05660642_04317"/>
<organism evidence="1 2">
    <name type="scientific">Geodermatophilus siccatus</name>
    <dbReference type="NCBI Taxonomy" id="1137991"/>
    <lineage>
        <taxon>Bacteria</taxon>
        <taxon>Bacillati</taxon>
        <taxon>Actinomycetota</taxon>
        <taxon>Actinomycetes</taxon>
        <taxon>Geodermatophilales</taxon>
        <taxon>Geodermatophilaceae</taxon>
        <taxon>Geodermatophilus</taxon>
    </lineage>
</organism>
<dbReference type="EMBL" id="FNHE01000013">
    <property type="protein sequence ID" value="SDN19780.1"/>
    <property type="molecule type" value="Genomic_DNA"/>
</dbReference>
<gene>
    <name evidence="1" type="ORF">SAMN05660642_04317</name>
</gene>
<dbReference type="InterPro" id="IPR016032">
    <property type="entry name" value="Sig_transdc_resp-reg_C-effctor"/>
</dbReference>
<name>A0A1G9ZEB8_9ACTN</name>
<dbReference type="AlphaFoldDB" id="A0A1G9ZEB8"/>
<keyword evidence="2" id="KW-1185">Reference proteome</keyword>
<keyword evidence="1" id="KW-0238">DNA-binding</keyword>